<dbReference type="Proteomes" id="UP000675881">
    <property type="component" value="Chromosome 9"/>
</dbReference>
<gene>
    <name evidence="1" type="ORF">LSAA_14705</name>
</gene>
<reference evidence="1" key="1">
    <citation type="submission" date="2021-02" db="EMBL/GenBank/DDBJ databases">
        <authorList>
            <person name="Bekaert M."/>
        </authorList>
    </citation>
    <scope>NUCLEOTIDE SEQUENCE</scope>
    <source>
        <strain evidence="1">IoA-00</strain>
    </source>
</reference>
<evidence type="ECO:0000313" key="2">
    <source>
        <dbReference type="Proteomes" id="UP000675881"/>
    </source>
</evidence>
<name>A0A7R8D5A4_LEPSM</name>
<keyword evidence="2" id="KW-1185">Reference proteome</keyword>
<dbReference type="AlphaFoldDB" id="A0A7R8D5A4"/>
<protein>
    <submittedName>
        <fullName evidence="1">(salmon louse) hypothetical protein</fullName>
    </submittedName>
</protein>
<organism evidence="1 2">
    <name type="scientific">Lepeophtheirus salmonis</name>
    <name type="common">Salmon louse</name>
    <name type="synonym">Caligus salmonis</name>
    <dbReference type="NCBI Taxonomy" id="72036"/>
    <lineage>
        <taxon>Eukaryota</taxon>
        <taxon>Metazoa</taxon>
        <taxon>Ecdysozoa</taxon>
        <taxon>Arthropoda</taxon>
        <taxon>Crustacea</taxon>
        <taxon>Multicrustacea</taxon>
        <taxon>Hexanauplia</taxon>
        <taxon>Copepoda</taxon>
        <taxon>Siphonostomatoida</taxon>
        <taxon>Caligidae</taxon>
        <taxon>Lepeophtheirus</taxon>
    </lineage>
</organism>
<proteinExistence type="predicted"/>
<dbReference type="EMBL" id="HG994588">
    <property type="protein sequence ID" value="CAF3033875.1"/>
    <property type="molecule type" value="Genomic_DNA"/>
</dbReference>
<sequence>MKCFIIVALVLVGVTTSEVSKPSFLFQGSWLEMKERRSGTVEYLMKLGVSKANATAYSKGPITMQCIQLTEEGYKITGIQPSGTPYNASITWRKEAKRPYTSSGVEMEFDAEALWFSSLNAPLRDVYSPIIFVVQSYNILFRRRLQGKSLPRFKESLMGHAIVRKYEESGINAPLLKKRRNTADKMPWPLWGDHYMKKCEPSKMLMVGEKDVDEDDSESVSSSKENASKYRKMVCLLE</sequence>
<evidence type="ECO:0000313" key="1">
    <source>
        <dbReference type="EMBL" id="CAF3033875.1"/>
    </source>
</evidence>
<accession>A0A7R8D5A4</accession>